<dbReference type="STRING" id="356882.A0A423WCW4"/>
<comment type="caution">
    <text evidence="2">The sequence shown here is derived from an EMBL/GenBank/DDBJ whole genome shotgun (WGS) entry which is preliminary data.</text>
</comment>
<proteinExistence type="predicted"/>
<dbReference type="CDD" id="cd04301">
    <property type="entry name" value="NAT_SF"/>
    <property type="match status" value="1"/>
</dbReference>
<dbReference type="AlphaFoldDB" id="A0A423WCW4"/>
<dbReference type="Pfam" id="PF00583">
    <property type="entry name" value="Acetyltransf_1"/>
    <property type="match status" value="1"/>
</dbReference>
<dbReference type="PANTHER" id="PTHR42791:SF14">
    <property type="entry name" value="N-ACETYLTRANSFERASE DOMAIN-CONTAINING PROTEIN"/>
    <property type="match status" value="1"/>
</dbReference>
<dbReference type="InterPro" id="IPR052523">
    <property type="entry name" value="Trichothecene_AcTrans"/>
</dbReference>
<name>A0A423WCW4_9PEZI</name>
<dbReference type="OrthoDB" id="410198at2759"/>
<dbReference type="Gene3D" id="3.40.630.30">
    <property type="match status" value="1"/>
</dbReference>
<reference evidence="2 3" key="1">
    <citation type="submission" date="2015-09" db="EMBL/GenBank/DDBJ databases">
        <title>Host preference determinants of Valsa canker pathogens revealed by comparative genomics.</title>
        <authorList>
            <person name="Yin Z."/>
            <person name="Huang L."/>
        </authorList>
    </citation>
    <scope>NUCLEOTIDE SEQUENCE [LARGE SCALE GENOMIC DNA]</scope>
    <source>
        <strain evidence="2 3">03-1</strain>
    </source>
</reference>
<feature type="domain" description="N-acetyltransferase" evidence="1">
    <location>
        <begin position="118"/>
        <end position="177"/>
    </location>
</feature>
<dbReference type="GO" id="GO:0016747">
    <property type="term" value="F:acyltransferase activity, transferring groups other than amino-acyl groups"/>
    <property type="evidence" value="ECO:0007669"/>
    <property type="project" value="InterPro"/>
</dbReference>
<dbReference type="SUPFAM" id="SSF55729">
    <property type="entry name" value="Acyl-CoA N-acyltransferases (Nat)"/>
    <property type="match status" value="1"/>
</dbReference>
<dbReference type="InterPro" id="IPR000182">
    <property type="entry name" value="GNAT_dom"/>
</dbReference>
<keyword evidence="3" id="KW-1185">Reference proteome</keyword>
<evidence type="ECO:0000313" key="3">
    <source>
        <dbReference type="Proteomes" id="UP000283895"/>
    </source>
</evidence>
<dbReference type="Proteomes" id="UP000283895">
    <property type="component" value="Unassembled WGS sequence"/>
</dbReference>
<dbReference type="PANTHER" id="PTHR42791">
    <property type="entry name" value="GNAT FAMILY ACETYLTRANSFERASE"/>
    <property type="match status" value="1"/>
</dbReference>
<protein>
    <recommendedName>
        <fullName evidence="1">N-acetyltransferase domain-containing protein</fullName>
    </recommendedName>
</protein>
<accession>A0A423WCW4</accession>
<dbReference type="EMBL" id="LKEA01000019">
    <property type="protein sequence ID" value="ROW01253.1"/>
    <property type="molecule type" value="Genomic_DNA"/>
</dbReference>
<evidence type="ECO:0000259" key="1">
    <source>
        <dbReference type="Pfam" id="PF00583"/>
    </source>
</evidence>
<gene>
    <name evidence="2" type="ORF">VMCG_05991</name>
</gene>
<dbReference type="InterPro" id="IPR016181">
    <property type="entry name" value="Acyl_CoA_acyltransferase"/>
</dbReference>
<sequence length="212" mass="23762">MVLKMLPAGEADMYRSAVIKHEAYAPAETNRVLFPGPFPPNILELGAEELKEQAKEPNIFCFKVIDTELEGEQMISFSKWAVYDDDHPPKVKPPSESPPGANAEACNLLFGSLKELSDRSIGGRNVVYLQSLHTDPKHQRRGAASMLVSWGVEEAARRDLPAYLESSEAAHNLYLKHQFQDMEELVLDFSKWGVEKPHRTWAMIRVQGGESA</sequence>
<evidence type="ECO:0000313" key="2">
    <source>
        <dbReference type="EMBL" id="ROW01253.1"/>
    </source>
</evidence>
<organism evidence="2 3">
    <name type="scientific">Cytospora schulzeri</name>
    <dbReference type="NCBI Taxonomy" id="448051"/>
    <lineage>
        <taxon>Eukaryota</taxon>
        <taxon>Fungi</taxon>
        <taxon>Dikarya</taxon>
        <taxon>Ascomycota</taxon>
        <taxon>Pezizomycotina</taxon>
        <taxon>Sordariomycetes</taxon>
        <taxon>Sordariomycetidae</taxon>
        <taxon>Diaporthales</taxon>
        <taxon>Cytosporaceae</taxon>
        <taxon>Cytospora</taxon>
    </lineage>
</organism>